<gene>
    <name evidence="1" type="ORF">METZ01_LOCUS350631</name>
</gene>
<accession>A0A382RKY1</accession>
<sequence length="27" mass="3204">MYKSSDNINILTMRFRQVLATVGLDWM</sequence>
<reference evidence="1" key="1">
    <citation type="submission" date="2018-05" db="EMBL/GenBank/DDBJ databases">
        <authorList>
            <person name="Lanie J.A."/>
            <person name="Ng W.-L."/>
            <person name="Kazmierczak K.M."/>
            <person name="Andrzejewski T.M."/>
            <person name="Davidsen T.M."/>
            <person name="Wayne K.J."/>
            <person name="Tettelin H."/>
            <person name="Glass J.I."/>
            <person name="Rusch D."/>
            <person name="Podicherti R."/>
            <person name="Tsui H.-C.T."/>
            <person name="Winkler M.E."/>
        </authorList>
    </citation>
    <scope>NUCLEOTIDE SEQUENCE</scope>
</reference>
<evidence type="ECO:0000313" key="1">
    <source>
        <dbReference type="EMBL" id="SVC97777.1"/>
    </source>
</evidence>
<dbReference type="EMBL" id="UINC01122149">
    <property type="protein sequence ID" value="SVC97777.1"/>
    <property type="molecule type" value="Genomic_DNA"/>
</dbReference>
<protein>
    <submittedName>
        <fullName evidence="1">Uncharacterized protein</fullName>
    </submittedName>
</protein>
<dbReference type="AlphaFoldDB" id="A0A382RKY1"/>
<feature type="non-terminal residue" evidence="1">
    <location>
        <position position="27"/>
    </location>
</feature>
<name>A0A382RKY1_9ZZZZ</name>
<proteinExistence type="predicted"/>
<organism evidence="1">
    <name type="scientific">marine metagenome</name>
    <dbReference type="NCBI Taxonomy" id="408172"/>
    <lineage>
        <taxon>unclassified sequences</taxon>
        <taxon>metagenomes</taxon>
        <taxon>ecological metagenomes</taxon>
    </lineage>
</organism>